<dbReference type="AlphaFoldDB" id="A0A0K9FDT6"/>
<reference evidence="2 4" key="3">
    <citation type="submission" date="2022-05" db="EMBL/GenBank/DDBJ databases">
        <title>Genome Sequencing of Bee-Associated Microbes.</title>
        <authorList>
            <person name="Dunlap C."/>
        </authorList>
    </citation>
    <scope>NUCLEOTIDE SEQUENCE [LARGE SCALE GENOMIC DNA]</scope>
    <source>
        <strain evidence="2 4">NRRL BD-083</strain>
    </source>
</reference>
<name>A0A0K9FDT6_9BACI</name>
<organism evidence="1 3">
    <name type="scientific">Lysinibacillus xylanilyticus</name>
    <dbReference type="NCBI Taxonomy" id="582475"/>
    <lineage>
        <taxon>Bacteria</taxon>
        <taxon>Bacillati</taxon>
        <taxon>Bacillota</taxon>
        <taxon>Bacilli</taxon>
        <taxon>Bacillales</taxon>
        <taxon>Bacillaceae</taxon>
        <taxon>Lysinibacillus</taxon>
    </lineage>
</organism>
<dbReference type="EMBL" id="LFXJ01000005">
    <property type="protein sequence ID" value="KMY32645.1"/>
    <property type="molecule type" value="Genomic_DNA"/>
</dbReference>
<reference evidence="3" key="2">
    <citation type="submission" date="2015-07" db="EMBL/GenBank/DDBJ databases">
        <authorList>
            <consortium name="Consortium for Microbial Forensics and Genomics (microFORGE)"/>
            <person name="Knight B.M."/>
            <person name="Roberts D.P."/>
            <person name="Lin D."/>
            <person name="Hari K."/>
            <person name="Fletcher J."/>
            <person name="Melcher U."/>
            <person name="Blagden T."/>
            <person name="Winegar R.A."/>
        </authorList>
    </citation>
    <scope>NUCLEOTIDE SEQUENCE [LARGE SCALE GENOMIC DNA]</scope>
    <source>
        <strain evidence="3">DSM 23493</strain>
    </source>
</reference>
<dbReference type="RefSeq" id="WP_049666076.1">
    <property type="nucleotide sequence ID" value="NZ_JAMDLZ010000033.1"/>
</dbReference>
<dbReference type="PATRIC" id="fig|582475.4.peg.1832"/>
<keyword evidence="4" id="KW-1185">Reference proteome</keyword>
<dbReference type="OrthoDB" id="2737158at2"/>
<evidence type="ECO:0000313" key="3">
    <source>
        <dbReference type="Proteomes" id="UP000037326"/>
    </source>
</evidence>
<dbReference type="GeneID" id="96598793"/>
<protein>
    <submittedName>
        <fullName evidence="1">Uncharacterized protein</fullName>
    </submittedName>
</protein>
<dbReference type="EMBL" id="JAMDLZ010000033">
    <property type="protein sequence ID" value="MCY9548688.1"/>
    <property type="molecule type" value="Genomic_DNA"/>
</dbReference>
<gene>
    <name evidence="1" type="ORF">ACZ11_11130</name>
    <name evidence="2" type="ORF">M5W82_17330</name>
</gene>
<comment type="caution">
    <text evidence="1">The sequence shown here is derived from an EMBL/GenBank/DDBJ whole genome shotgun (WGS) entry which is preliminary data.</text>
</comment>
<accession>A0A0K9FDT6</accession>
<evidence type="ECO:0000313" key="4">
    <source>
        <dbReference type="Proteomes" id="UP001527052"/>
    </source>
</evidence>
<proteinExistence type="predicted"/>
<evidence type="ECO:0000313" key="1">
    <source>
        <dbReference type="EMBL" id="KMY32645.1"/>
    </source>
</evidence>
<dbReference type="Proteomes" id="UP001527052">
    <property type="component" value="Unassembled WGS sequence"/>
</dbReference>
<reference evidence="1" key="1">
    <citation type="submission" date="2015-07" db="EMBL/GenBank/DDBJ databases">
        <title>MeaNS - Measles Nucleotide Surveillance Program.</title>
        <authorList>
            <person name="Tran T."/>
            <person name="Druce J."/>
        </authorList>
    </citation>
    <scope>NUCLEOTIDE SEQUENCE</scope>
    <source>
        <strain evidence="1">DSM 23493</strain>
    </source>
</reference>
<evidence type="ECO:0000313" key="2">
    <source>
        <dbReference type="EMBL" id="MCY9548688.1"/>
    </source>
</evidence>
<sequence length="75" mass="9227">MEYEYTVKFYFDEGREEEHKIKSNIEQETFTEEISNEFNEKSWYSFTETENFKTILISTWGVYKVEVEKNVLEFD</sequence>
<dbReference type="Proteomes" id="UP000037326">
    <property type="component" value="Unassembled WGS sequence"/>
</dbReference>